<reference evidence="5 6" key="1">
    <citation type="journal article" date="2009" name="Proc. Natl. Acad. Sci. U.S.A.">
        <title>Biogeography of the Sulfolobus islandicus pan-genome.</title>
        <authorList>
            <person name="Reno M.L."/>
            <person name="Held N.L."/>
            <person name="Fields C.J."/>
            <person name="Burke P.V."/>
            <person name="Whitaker R.J."/>
        </authorList>
    </citation>
    <scope>NUCLEOTIDE SEQUENCE [LARGE SCALE GENOMIC DNA]</scope>
    <source>
        <strain evidence="6">Y.G.57.14 / Yellowstone #1</strain>
    </source>
</reference>
<protein>
    <submittedName>
        <fullName evidence="5">ABC transporter related</fullName>
    </submittedName>
</protein>
<organism evidence="5 6">
    <name type="scientific">Saccharolobus islandicus (strain Y.G.57.14 / Yellowstone #1)</name>
    <name type="common">Sulfolobus islandicus</name>
    <dbReference type="NCBI Taxonomy" id="439386"/>
    <lineage>
        <taxon>Archaea</taxon>
        <taxon>Thermoproteota</taxon>
        <taxon>Thermoprotei</taxon>
        <taxon>Sulfolobales</taxon>
        <taxon>Sulfolobaceae</taxon>
        <taxon>Saccharolobus</taxon>
    </lineage>
</organism>
<name>C3NCF2_SACI7</name>
<dbReference type="InterPro" id="IPR050763">
    <property type="entry name" value="ABC_transporter_ATP-binding"/>
</dbReference>
<evidence type="ECO:0000256" key="3">
    <source>
        <dbReference type="ARBA" id="ARBA00022840"/>
    </source>
</evidence>
<evidence type="ECO:0000313" key="5">
    <source>
        <dbReference type="EMBL" id="ACP47058.1"/>
    </source>
</evidence>
<dbReference type="InterPro" id="IPR003593">
    <property type="entry name" value="AAA+_ATPase"/>
</dbReference>
<dbReference type="InterPro" id="IPR003439">
    <property type="entry name" value="ABC_transporter-like_ATP-bd"/>
</dbReference>
<dbReference type="AlphaFoldDB" id="C3NCF2"/>
<keyword evidence="3" id="KW-0067">ATP-binding</keyword>
<gene>
    <name evidence="5" type="ordered locus">YG5714_2839</name>
</gene>
<dbReference type="GO" id="GO:0005524">
    <property type="term" value="F:ATP binding"/>
    <property type="evidence" value="ECO:0007669"/>
    <property type="project" value="UniProtKB-KW"/>
</dbReference>
<evidence type="ECO:0000256" key="2">
    <source>
        <dbReference type="ARBA" id="ARBA00022741"/>
    </source>
</evidence>
<dbReference type="InterPro" id="IPR027417">
    <property type="entry name" value="P-loop_NTPase"/>
</dbReference>
<evidence type="ECO:0000259" key="4">
    <source>
        <dbReference type="PROSITE" id="PS50893"/>
    </source>
</evidence>
<dbReference type="GO" id="GO:0016887">
    <property type="term" value="F:ATP hydrolysis activity"/>
    <property type="evidence" value="ECO:0007669"/>
    <property type="project" value="InterPro"/>
</dbReference>
<dbReference type="Proteomes" id="UP000002308">
    <property type="component" value="Chromosome"/>
</dbReference>
<dbReference type="GeneID" id="7807789"/>
<proteinExistence type="predicted"/>
<sequence>MIKTIDISKTFKIKYKVIKAVDDVSFEIERNTAGALVGPNGAGKTTVIKMLSTLIIPSSGDAIVNGYSITREEKKVRESIGLVTVSERLFYYRLTALENLVFFASLQNLSLSDARRRAREVLEIVGLSEWENIPYMKFSTGMQRKLALARALITDPPVLLLDEPTLSLDPLSARMFRDLVRRIGRDKTILLTSHYMKDIEELAEKIILLKKGKVIAEGNKENLKNYLGKVIEVEVNEYPLALGKYVVETSTNYYILRIPEKELDELKDYRVIKEEEPSLEDVYIFLIGDVEDSARLEVVRRGGWRGRWG</sequence>
<dbReference type="RefSeq" id="WP_012716843.1">
    <property type="nucleotide sequence ID" value="NC_012622.1"/>
</dbReference>
<dbReference type="PANTHER" id="PTHR42711">
    <property type="entry name" value="ABC TRANSPORTER ATP-BINDING PROTEIN"/>
    <property type="match status" value="1"/>
</dbReference>
<keyword evidence="2" id="KW-0547">Nucleotide-binding</keyword>
<accession>C3NCF2</accession>
<feature type="domain" description="ABC transporter" evidence="4">
    <location>
        <begin position="2"/>
        <end position="236"/>
    </location>
</feature>
<dbReference type="SUPFAM" id="SSF52540">
    <property type="entry name" value="P-loop containing nucleoside triphosphate hydrolases"/>
    <property type="match status" value="1"/>
</dbReference>
<dbReference type="PANTHER" id="PTHR42711:SF18">
    <property type="entry name" value="ABC TRANSPORTER, ATP-BINDING PROTEIN"/>
    <property type="match status" value="1"/>
</dbReference>
<keyword evidence="1" id="KW-0813">Transport</keyword>
<dbReference type="Gene3D" id="3.40.50.300">
    <property type="entry name" value="P-loop containing nucleotide triphosphate hydrolases"/>
    <property type="match status" value="1"/>
</dbReference>
<dbReference type="SMART" id="SM00382">
    <property type="entry name" value="AAA"/>
    <property type="match status" value="1"/>
</dbReference>
<evidence type="ECO:0000313" key="6">
    <source>
        <dbReference type="Proteomes" id="UP000002308"/>
    </source>
</evidence>
<evidence type="ECO:0000256" key="1">
    <source>
        <dbReference type="ARBA" id="ARBA00022448"/>
    </source>
</evidence>
<dbReference type="PROSITE" id="PS50893">
    <property type="entry name" value="ABC_TRANSPORTER_2"/>
    <property type="match status" value="1"/>
</dbReference>
<dbReference type="Pfam" id="PF00005">
    <property type="entry name" value="ABC_tran"/>
    <property type="match status" value="1"/>
</dbReference>
<dbReference type="HOGENOM" id="CLU_000604_1_2_2"/>
<dbReference type="KEGG" id="siy:YG5714_2839"/>
<dbReference type="EMBL" id="CP001403">
    <property type="protein sequence ID" value="ACP47058.1"/>
    <property type="molecule type" value="Genomic_DNA"/>
</dbReference>